<dbReference type="Proteomes" id="UP000192656">
    <property type="component" value="Unassembled WGS sequence"/>
</dbReference>
<name>A0A1W2EBB5_9HYPH</name>
<reference evidence="3 4" key="1">
    <citation type="submission" date="2017-04" db="EMBL/GenBank/DDBJ databases">
        <authorList>
            <person name="Afonso C.L."/>
            <person name="Miller P.J."/>
            <person name="Scott M.A."/>
            <person name="Spackman E."/>
            <person name="Goraichik I."/>
            <person name="Dimitrov K.M."/>
            <person name="Suarez D.L."/>
            <person name="Swayne D.E."/>
        </authorList>
    </citation>
    <scope>NUCLEOTIDE SEQUENCE [LARGE SCALE GENOMIC DNA]</scope>
    <source>
        <strain evidence="3 4">CGMCC 1.10972</strain>
    </source>
</reference>
<proteinExistence type="predicted"/>
<gene>
    <name evidence="3" type="ORF">SAMN06297251_12357</name>
</gene>
<dbReference type="InterPro" id="IPR001387">
    <property type="entry name" value="Cro/C1-type_HTH"/>
</dbReference>
<feature type="domain" description="HTH cro/C1-type" evidence="2">
    <location>
        <begin position="8"/>
        <end position="66"/>
    </location>
</feature>
<dbReference type="PROSITE" id="PS50943">
    <property type="entry name" value="HTH_CROC1"/>
    <property type="match status" value="1"/>
</dbReference>
<dbReference type="InterPro" id="IPR050807">
    <property type="entry name" value="TransReg_Diox_bact_type"/>
</dbReference>
<sequence length="131" mass="14807">MTPFGERLRALRRRRGVTQRQMAEALGISNAYLSALEHGHRGRPTFDLLHRIIGYLGVIWDEAEELQRLADISHPRVTVDTSGLSADATRLANRLAETIPVMGEEDVTAILAIIEAAAERDKQRRRRVRIK</sequence>
<evidence type="ECO:0000313" key="4">
    <source>
        <dbReference type="Proteomes" id="UP000192656"/>
    </source>
</evidence>
<dbReference type="GO" id="GO:0005829">
    <property type="term" value="C:cytosol"/>
    <property type="evidence" value="ECO:0007669"/>
    <property type="project" value="TreeGrafter"/>
</dbReference>
<dbReference type="Gene3D" id="1.10.260.40">
    <property type="entry name" value="lambda repressor-like DNA-binding domains"/>
    <property type="match status" value="1"/>
</dbReference>
<protein>
    <submittedName>
        <fullName evidence="3">Transcriptional regulator</fullName>
    </submittedName>
</protein>
<dbReference type="AlphaFoldDB" id="A0A1W2EBB5"/>
<dbReference type="GO" id="GO:0003677">
    <property type="term" value="F:DNA binding"/>
    <property type="evidence" value="ECO:0007669"/>
    <property type="project" value="UniProtKB-KW"/>
</dbReference>
<keyword evidence="1" id="KW-0238">DNA-binding</keyword>
<dbReference type="InterPro" id="IPR010982">
    <property type="entry name" value="Lambda_DNA-bd_dom_sf"/>
</dbReference>
<dbReference type="Pfam" id="PF13560">
    <property type="entry name" value="HTH_31"/>
    <property type="match status" value="1"/>
</dbReference>
<organism evidence="3 4">
    <name type="scientific">Fulvimarina manganoxydans</name>
    <dbReference type="NCBI Taxonomy" id="937218"/>
    <lineage>
        <taxon>Bacteria</taxon>
        <taxon>Pseudomonadati</taxon>
        <taxon>Pseudomonadota</taxon>
        <taxon>Alphaproteobacteria</taxon>
        <taxon>Hyphomicrobiales</taxon>
        <taxon>Aurantimonadaceae</taxon>
        <taxon>Fulvimarina</taxon>
    </lineage>
</organism>
<evidence type="ECO:0000259" key="2">
    <source>
        <dbReference type="PROSITE" id="PS50943"/>
    </source>
</evidence>
<dbReference type="CDD" id="cd00093">
    <property type="entry name" value="HTH_XRE"/>
    <property type="match status" value="1"/>
</dbReference>
<dbReference type="PANTHER" id="PTHR46797:SF1">
    <property type="entry name" value="METHYLPHOSPHONATE SYNTHASE"/>
    <property type="match status" value="1"/>
</dbReference>
<dbReference type="GO" id="GO:0003700">
    <property type="term" value="F:DNA-binding transcription factor activity"/>
    <property type="evidence" value="ECO:0007669"/>
    <property type="project" value="TreeGrafter"/>
</dbReference>
<evidence type="ECO:0000256" key="1">
    <source>
        <dbReference type="ARBA" id="ARBA00023125"/>
    </source>
</evidence>
<keyword evidence="4" id="KW-1185">Reference proteome</keyword>
<dbReference type="PANTHER" id="PTHR46797">
    <property type="entry name" value="HTH-TYPE TRANSCRIPTIONAL REGULATOR"/>
    <property type="match status" value="1"/>
</dbReference>
<evidence type="ECO:0000313" key="3">
    <source>
        <dbReference type="EMBL" id="SMD07059.1"/>
    </source>
</evidence>
<dbReference type="OrthoDB" id="9809730at2"/>
<dbReference type="RefSeq" id="WP_084412108.1">
    <property type="nucleotide sequence ID" value="NZ_FWXR01000023.1"/>
</dbReference>
<accession>A0A1W2EBB5</accession>
<dbReference type="EMBL" id="FWXR01000023">
    <property type="protein sequence ID" value="SMD07059.1"/>
    <property type="molecule type" value="Genomic_DNA"/>
</dbReference>
<dbReference type="STRING" id="937218.SAMN06297251_12357"/>
<dbReference type="SUPFAM" id="SSF47413">
    <property type="entry name" value="lambda repressor-like DNA-binding domains"/>
    <property type="match status" value="1"/>
</dbReference>
<dbReference type="SMART" id="SM00530">
    <property type="entry name" value="HTH_XRE"/>
    <property type="match status" value="1"/>
</dbReference>